<evidence type="ECO:0000256" key="2">
    <source>
        <dbReference type="SAM" id="MobiDB-lite"/>
    </source>
</evidence>
<dbReference type="Pfam" id="PF09349">
    <property type="entry name" value="OHCU_decarbox"/>
    <property type="match status" value="1"/>
</dbReference>
<name>A0A1S8B6U9_9PEZI</name>
<feature type="region of interest" description="Disordered" evidence="2">
    <location>
        <begin position="1"/>
        <end position="21"/>
    </location>
</feature>
<keyword evidence="1" id="KW-0659">Purine metabolism</keyword>
<feature type="compositionally biased region" description="Polar residues" evidence="2">
    <location>
        <begin position="1"/>
        <end position="14"/>
    </location>
</feature>
<feature type="domain" description="Oxo-4-hydroxy-4-carboxy-5-ureidoimidazoline decarboxylase" evidence="3">
    <location>
        <begin position="36"/>
        <end position="196"/>
    </location>
</feature>
<dbReference type="PANTHER" id="PTHR37987:SF1">
    <property type="entry name" value="OXO-4-HYDROXY-4-CARBOXY-5-UREIDOIMIDAZOLINE DECARBOXYLASE DOMAIN-CONTAINING PROTEIN"/>
    <property type="match status" value="1"/>
</dbReference>
<evidence type="ECO:0000256" key="1">
    <source>
        <dbReference type="ARBA" id="ARBA00022631"/>
    </source>
</evidence>
<gene>
    <name evidence="4" type="ORF">BK809_0004596</name>
</gene>
<dbReference type="STRING" id="420778.A0A1S8B6U9"/>
<dbReference type="Proteomes" id="UP000190776">
    <property type="component" value="Unassembled WGS sequence"/>
</dbReference>
<dbReference type="EMBL" id="MSZU01000111">
    <property type="protein sequence ID" value="OMP83215.1"/>
    <property type="molecule type" value="Genomic_DNA"/>
</dbReference>
<organism evidence="4 5">
    <name type="scientific">Diplodia seriata</name>
    <dbReference type="NCBI Taxonomy" id="420778"/>
    <lineage>
        <taxon>Eukaryota</taxon>
        <taxon>Fungi</taxon>
        <taxon>Dikarya</taxon>
        <taxon>Ascomycota</taxon>
        <taxon>Pezizomycotina</taxon>
        <taxon>Dothideomycetes</taxon>
        <taxon>Dothideomycetes incertae sedis</taxon>
        <taxon>Botryosphaeriales</taxon>
        <taxon>Botryosphaeriaceae</taxon>
        <taxon>Diplodia</taxon>
    </lineage>
</organism>
<evidence type="ECO:0000259" key="3">
    <source>
        <dbReference type="Pfam" id="PF09349"/>
    </source>
</evidence>
<proteinExistence type="predicted"/>
<evidence type="ECO:0000313" key="4">
    <source>
        <dbReference type="EMBL" id="OMP83215.1"/>
    </source>
</evidence>
<dbReference type="InterPro" id="IPR036778">
    <property type="entry name" value="OHCU_decarboxylase_sf"/>
</dbReference>
<dbReference type="SUPFAM" id="SSF158694">
    <property type="entry name" value="UraD-Like"/>
    <property type="match status" value="1"/>
</dbReference>
<dbReference type="Gene3D" id="1.10.3330.10">
    <property type="entry name" value="Oxo-4-hydroxy-4-carboxy-5-ureidoimidazoline decarboxylase"/>
    <property type="match status" value="1"/>
</dbReference>
<comment type="caution">
    <text evidence="4">The sequence shown here is derived from an EMBL/GenBank/DDBJ whole genome shotgun (WGS) entry which is preliminary data.</text>
</comment>
<dbReference type="PANTHER" id="PTHR37987">
    <property type="entry name" value="CHROMOSOME 9, WHOLE GENOME SHOTGUN SEQUENCE"/>
    <property type="match status" value="1"/>
</dbReference>
<dbReference type="InterPro" id="IPR018020">
    <property type="entry name" value="OHCU_decarboxylase"/>
</dbReference>
<sequence>MDLKTVQTPEWPQRTSPTPPTLNLPSVASLTTAATGDRTYVLDLLFEPSQPLHNLALPLLSGTQFASYDDLIAAVGVQLTELAESPSTSDTAWLEQILGAHPRLGEKKVESAQSRAEQANLNKAGPAAEAEAAELKRLNEEYEKKFPGLRYVVFVNGRSRPEIFENMKERVERGDIKAERLEAIQAMCQIASDRARKLQSQQ</sequence>
<evidence type="ECO:0000313" key="5">
    <source>
        <dbReference type="Proteomes" id="UP000190776"/>
    </source>
</evidence>
<dbReference type="AlphaFoldDB" id="A0A1S8B6U9"/>
<dbReference type="OrthoDB" id="5398391at2759"/>
<protein>
    <submittedName>
        <fullName evidence="4">Putative allantoinase 1</fullName>
    </submittedName>
</protein>
<reference evidence="4 5" key="1">
    <citation type="submission" date="2017-01" db="EMBL/GenBank/DDBJ databases">
        <title>Draft genome sequence of Diplodia seriata F98.1, a fungal species involved in grapevine trunk diseases.</title>
        <authorList>
            <person name="Robert-Siegwald G."/>
            <person name="Vallet J."/>
            <person name="Abou-Mansour E."/>
            <person name="Xu J."/>
            <person name="Rey P."/>
            <person name="Bertsch C."/>
            <person name="Rego C."/>
            <person name="Larignon P."/>
            <person name="Fontaine F."/>
            <person name="Lebrun M.-H."/>
        </authorList>
    </citation>
    <scope>NUCLEOTIDE SEQUENCE [LARGE SCALE GENOMIC DNA]</scope>
    <source>
        <strain evidence="4 5">F98.1</strain>
    </source>
</reference>
<dbReference type="GO" id="GO:0006144">
    <property type="term" value="P:purine nucleobase metabolic process"/>
    <property type="evidence" value="ECO:0007669"/>
    <property type="project" value="UniProtKB-KW"/>
</dbReference>
<accession>A0A1S8B6U9</accession>